<organism evidence="3">
    <name type="scientific">Candidatus Electrothrix aestuarii</name>
    <dbReference type="NCBI Taxonomy" id="3062594"/>
    <lineage>
        <taxon>Bacteria</taxon>
        <taxon>Pseudomonadati</taxon>
        <taxon>Thermodesulfobacteriota</taxon>
        <taxon>Desulfobulbia</taxon>
        <taxon>Desulfobulbales</taxon>
        <taxon>Desulfobulbaceae</taxon>
        <taxon>Candidatus Electrothrix</taxon>
    </lineage>
</organism>
<name>A0AAU8LXM7_9BACT</name>
<evidence type="ECO:0008006" key="4">
    <source>
        <dbReference type="Google" id="ProtNLM"/>
    </source>
</evidence>
<keyword evidence="2" id="KW-0812">Transmembrane</keyword>
<feature type="transmembrane region" description="Helical" evidence="2">
    <location>
        <begin position="421"/>
        <end position="442"/>
    </location>
</feature>
<evidence type="ECO:0000313" key="3">
    <source>
        <dbReference type="EMBL" id="XCN73621.1"/>
    </source>
</evidence>
<proteinExistence type="predicted"/>
<feature type="coiled-coil region" evidence="1">
    <location>
        <begin position="220"/>
        <end position="247"/>
    </location>
</feature>
<gene>
    <name evidence="3" type="ORF">Q3M24_02375</name>
</gene>
<keyword evidence="1" id="KW-0175">Coiled coil</keyword>
<dbReference type="AlphaFoldDB" id="A0AAU8LXM7"/>
<dbReference type="PANTHER" id="PTHR32309:SF13">
    <property type="entry name" value="FERRIC ENTEROBACTIN TRANSPORT PROTEIN FEPE"/>
    <property type="match status" value="1"/>
</dbReference>
<accession>A0AAU8LXM7</accession>
<sequence length="455" mass="51718">MQKIELDISMPALSVSFKKHALGMFVVFCLVASAVAAIILLRPPVFEARARINIPEKKISETSKQQSEENTPQQQGVTLQTATEILQGNVLAEQVLNSIGFKVLFPDLAQQAVNQEEFRTQALATFQQNLSITPIQGSRIIHISFQHSQADLSARVIETILQLFQKKFEELQPVQLLMPSKELPIYRQEMFQAENILSIFQQRNQMLVSGEEQEKIRTLHAQTQESFSAEQEQLQALSQQLKASEKHFASLLKPAEQKREDDFTQERQDIIRLRIYEQDLKEKYGKESTGNRLIKNVRLQVTSLKKELYTEAGLSASEQEAAVKAEDQLVLTKLAYRKQQKKTDALQRQLHQTESKIQDITEQEKQLTAMRQQAESARKRYTELVQEFDAEQEARRLASQIQVLEKPVIPLAPIKPKKTSALILGLIFGLVGSLLYGGIQLLRAGKTEKEDRATS</sequence>
<keyword evidence="2" id="KW-1133">Transmembrane helix</keyword>
<feature type="transmembrane region" description="Helical" evidence="2">
    <location>
        <begin position="21"/>
        <end position="41"/>
    </location>
</feature>
<reference evidence="3" key="2">
    <citation type="submission" date="2024-06" db="EMBL/GenBank/DDBJ databases">
        <authorList>
            <person name="Plum-Jensen L.E."/>
            <person name="Schramm A."/>
            <person name="Marshall I.P.G."/>
        </authorList>
    </citation>
    <scope>NUCLEOTIDE SEQUENCE</scope>
    <source>
        <strain evidence="3">Rat1</strain>
    </source>
</reference>
<protein>
    <recommendedName>
        <fullName evidence="4">G-rich domain on tyrosine kinase</fullName>
    </recommendedName>
</protein>
<evidence type="ECO:0000256" key="1">
    <source>
        <dbReference type="SAM" id="Coils"/>
    </source>
</evidence>
<dbReference type="GO" id="GO:0004713">
    <property type="term" value="F:protein tyrosine kinase activity"/>
    <property type="evidence" value="ECO:0007669"/>
    <property type="project" value="TreeGrafter"/>
</dbReference>
<dbReference type="EMBL" id="CP159373">
    <property type="protein sequence ID" value="XCN73621.1"/>
    <property type="molecule type" value="Genomic_DNA"/>
</dbReference>
<dbReference type="KEGG" id="eaj:Q3M24_02375"/>
<dbReference type="PANTHER" id="PTHR32309">
    <property type="entry name" value="TYROSINE-PROTEIN KINASE"/>
    <property type="match status" value="1"/>
</dbReference>
<evidence type="ECO:0000256" key="2">
    <source>
        <dbReference type="SAM" id="Phobius"/>
    </source>
</evidence>
<reference evidence="3" key="1">
    <citation type="journal article" date="2024" name="Syst. Appl. Microbiol.">
        <title>First single-strain enrichments of Electrothrix cable bacteria, description of E. aestuarii sp. nov. and E. rattekaaiensis sp. nov., and proposal of a cable bacteria taxonomy following the rules of the SeqCode.</title>
        <authorList>
            <person name="Plum-Jensen L.E."/>
            <person name="Schramm A."/>
            <person name="Marshall I.P.G."/>
        </authorList>
    </citation>
    <scope>NUCLEOTIDE SEQUENCE</scope>
    <source>
        <strain evidence="3">Rat1</strain>
    </source>
</reference>
<feature type="coiled-coil region" evidence="1">
    <location>
        <begin position="336"/>
        <end position="394"/>
    </location>
</feature>
<keyword evidence="2" id="KW-0472">Membrane</keyword>
<dbReference type="InterPro" id="IPR050445">
    <property type="entry name" value="Bact_polysacc_biosynth/exp"/>
</dbReference>
<dbReference type="GO" id="GO:0005886">
    <property type="term" value="C:plasma membrane"/>
    <property type="evidence" value="ECO:0007669"/>
    <property type="project" value="TreeGrafter"/>
</dbReference>